<evidence type="ECO:0000313" key="2">
    <source>
        <dbReference type="EnsemblMetazoa" id="PPA22437.1"/>
    </source>
</evidence>
<feature type="region of interest" description="Disordered" evidence="1">
    <location>
        <begin position="43"/>
        <end position="77"/>
    </location>
</feature>
<keyword evidence="3" id="KW-1185">Reference proteome</keyword>
<name>A0A2A6CFS8_PRIPA</name>
<accession>A0A2A6CFS8</accession>
<evidence type="ECO:0000313" key="3">
    <source>
        <dbReference type="Proteomes" id="UP000005239"/>
    </source>
</evidence>
<accession>A0A8R1YEL1</accession>
<reference evidence="3" key="1">
    <citation type="journal article" date="2008" name="Nat. Genet.">
        <title>The Pristionchus pacificus genome provides a unique perspective on nematode lifestyle and parasitism.</title>
        <authorList>
            <person name="Dieterich C."/>
            <person name="Clifton S.W."/>
            <person name="Schuster L.N."/>
            <person name="Chinwalla A."/>
            <person name="Delehaunty K."/>
            <person name="Dinkelacker I."/>
            <person name="Fulton L."/>
            <person name="Fulton R."/>
            <person name="Godfrey J."/>
            <person name="Minx P."/>
            <person name="Mitreva M."/>
            <person name="Roeseler W."/>
            <person name="Tian H."/>
            <person name="Witte H."/>
            <person name="Yang S.P."/>
            <person name="Wilson R.K."/>
            <person name="Sommer R.J."/>
        </authorList>
    </citation>
    <scope>NUCLEOTIDE SEQUENCE [LARGE SCALE GENOMIC DNA]</scope>
    <source>
        <strain evidence="3">PS312</strain>
    </source>
</reference>
<proteinExistence type="predicted"/>
<dbReference type="AlphaFoldDB" id="A0A2A6CFS8"/>
<organism evidence="2 3">
    <name type="scientific">Pristionchus pacificus</name>
    <name type="common">Parasitic nematode worm</name>
    <dbReference type="NCBI Taxonomy" id="54126"/>
    <lineage>
        <taxon>Eukaryota</taxon>
        <taxon>Metazoa</taxon>
        <taxon>Ecdysozoa</taxon>
        <taxon>Nematoda</taxon>
        <taxon>Chromadorea</taxon>
        <taxon>Rhabditida</taxon>
        <taxon>Rhabditina</taxon>
        <taxon>Diplogasteromorpha</taxon>
        <taxon>Diplogasteroidea</taxon>
        <taxon>Neodiplogasteridae</taxon>
        <taxon>Pristionchus</taxon>
    </lineage>
</organism>
<dbReference type="OrthoDB" id="5872417at2759"/>
<sequence>MYRSEFWPTVERKRVKLQQQYENTETPSSSPSGPYTYIRFLAEQRDATTTPSTSRVSDRILRSATPPSTSSSPDDDFKRIMRSAQNMIDPSYVEPPLPPPHHPAIKSARERKKTNKFSRHLSIFEDTTKLNYLDGERSRPDSSDDEAVVNLNAEPPSIIDDEDSSVDNLLRDVKHDIHTNPVVHNYGDEHVFRDEDNDFIDNDIDLAVERQLSIESHSSIKISAPRRPEFERNLFEGSLDIPDLPAPPPRAYGKMKK</sequence>
<dbReference type="Proteomes" id="UP000005239">
    <property type="component" value="Unassembled WGS sequence"/>
</dbReference>
<protein>
    <submittedName>
        <fullName evidence="2">Uncharacterized protein</fullName>
    </submittedName>
</protein>
<feature type="region of interest" description="Disordered" evidence="1">
    <location>
        <begin position="236"/>
        <end position="257"/>
    </location>
</feature>
<reference evidence="2" key="2">
    <citation type="submission" date="2022-06" db="UniProtKB">
        <authorList>
            <consortium name="EnsemblMetazoa"/>
        </authorList>
    </citation>
    <scope>IDENTIFICATION</scope>
    <source>
        <strain evidence="2">PS312</strain>
    </source>
</reference>
<gene>
    <name evidence="2" type="primary">WBGene00111991</name>
</gene>
<evidence type="ECO:0000256" key="1">
    <source>
        <dbReference type="SAM" id="MobiDB-lite"/>
    </source>
</evidence>
<dbReference type="EnsemblMetazoa" id="PPA22437.1">
    <property type="protein sequence ID" value="PPA22437.1"/>
    <property type="gene ID" value="WBGene00111991"/>
</dbReference>